<evidence type="ECO:0000256" key="2">
    <source>
        <dbReference type="ARBA" id="ARBA00004496"/>
    </source>
</evidence>
<dbReference type="Pfam" id="PF14226">
    <property type="entry name" value="DIOX_N"/>
    <property type="match status" value="1"/>
</dbReference>
<feature type="domain" description="Fe2OG dioxygenase" evidence="11">
    <location>
        <begin position="204"/>
        <end position="304"/>
    </location>
</feature>
<evidence type="ECO:0000256" key="10">
    <source>
        <dbReference type="SAM" id="MobiDB-lite"/>
    </source>
</evidence>
<reference evidence="12" key="1">
    <citation type="submission" date="2023-03" db="EMBL/GenBank/DDBJ databases">
        <authorList>
            <person name="Julca I."/>
        </authorList>
    </citation>
    <scope>NUCLEOTIDE SEQUENCE</scope>
</reference>
<keyword evidence="13" id="KW-1185">Reference proteome</keyword>
<evidence type="ECO:0000256" key="5">
    <source>
        <dbReference type="ARBA" id="ARBA00022723"/>
    </source>
</evidence>
<dbReference type="FunFam" id="2.60.120.330:FF:000015">
    <property type="entry name" value="Protein DMR6-LIKE OXYGENASE 1"/>
    <property type="match status" value="1"/>
</dbReference>
<dbReference type="GO" id="GO:0005634">
    <property type="term" value="C:nucleus"/>
    <property type="evidence" value="ECO:0007669"/>
    <property type="project" value="UniProtKB-SubCell"/>
</dbReference>
<dbReference type="PANTHER" id="PTHR47991">
    <property type="entry name" value="OXOGLUTARATE/IRON-DEPENDENT DIOXYGENASE"/>
    <property type="match status" value="1"/>
</dbReference>
<comment type="function">
    <text evidence="8">Involved in the regulation of shoot development and salicylic acid (SA) homeostasis.</text>
</comment>
<dbReference type="AlphaFoldDB" id="A0AAV1CAV5"/>
<evidence type="ECO:0000256" key="4">
    <source>
        <dbReference type="ARBA" id="ARBA00022490"/>
    </source>
</evidence>
<comment type="subcellular location">
    <subcellularLocation>
        <location evidence="2">Cytoplasm</location>
    </subcellularLocation>
    <subcellularLocation>
        <location evidence="1">Nucleus</location>
    </subcellularLocation>
</comment>
<protein>
    <submittedName>
        <fullName evidence="12">OLC1v1027086C1</fullName>
    </submittedName>
</protein>
<comment type="similarity">
    <text evidence="3 9">Belongs to the iron/ascorbate-dependent oxidoreductase family.</text>
</comment>
<dbReference type="InterPro" id="IPR005123">
    <property type="entry name" value="Oxoglu/Fe-dep_dioxygenase_dom"/>
</dbReference>
<sequence>MEAKNDSPGPFPMGETPQEKGGFDHVPKSYYVPPLNRPSLTTESTGHDIPVIDLDGLTNNPARRSPIIEDISKACKDVGFFQIVNHGISQRVLDDALSAAFKFFNLSNKEKSKFMSNDVHNPVRYGTGIKDGLDKIQNWRTFLKHYANPLDQYISLWPETPQEYREKMSEYSKAVHKLGVSLMEAITESLGLGPAYMSAKMEEGSQTIVVNCYPPCPQPDLALGFSPHSDYSCVTIVLQSSSGLQIQDPSDGKWSDVPNIHGALQVNVGDCVEVLSNGMYKSVIHKVKLSSDTTRVSIASLHSLALNEKMETAPELVNEQNPKGYRESSFEELLDFISKNDITDGKFFIDTLRLKRND</sequence>
<dbReference type="InterPro" id="IPR027443">
    <property type="entry name" value="IPNS-like_sf"/>
</dbReference>
<keyword evidence="6 9" id="KW-0408">Iron</keyword>
<accession>A0AAV1CAV5</accession>
<dbReference type="Gene3D" id="2.60.120.330">
    <property type="entry name" value="B-lactam Antibiotic, Isopenicillin N Synthase, Chain"/>
    <property type="match status" value="1"/>
</dbReference>
<feature type="region of interest" description="Disordered" evidence="10">
    <location>
        <begin position="1"/>
        <end position="26"/>
    </location>
</feature>
<keyword evidence="7" id="KW-0539">Nucleus</keyword>
<keyword evidence="5 9" id="KW-0479">Metal-binding</keyword>
<organism evidence="12 13">
    <name type="scientific">Oldenlandia corymbosa var. corymbosa</name>
    <dbReference type="NCBI Taxonomy" id="529605"/>
    <lineage>
        <taxon>Eukaryota</taxon>
        <taxon>Viridiplantae</taxon>
        <taxon>Streptophyta</taxon>
        <taxon>Embryophyta</taxon>
        <taxon>Tracheophyta</taxon>
        <taxon>Spermatophyta</taxon>
        <taxon>Magnoliopsida</taxon>
        <taxon>eudicotyledons</taxon>
        <taxon>Gunneridae</taxon>
        <taxon>Pentapetalae</taxon>
        <taxon>asterids</taxon>
        <taxon>lamiids</taxon>
        <taxon>Gentianales</taxon>
        <taxon>Rubiaceae</taxon>
        <taxon>Rubioideae</taxon>
        <taxon>Spermacoceae</taxon>
        <taxon>Hedyotis-Oldenlandia complex</taxon>
        <taxon>Oldenlandia</taxon>
    </lineage>
</organism>
<evidence type="ECO:0000256" key="1">
    <source>
        <dbReference type="ARBA" id="ARBA00004123"/>
    </source>
</evidence>
<keyword evidence="9" id="KW-0560">Oxidoreductase</keyword>
<dbReference type="InterPro" id="IPR050295">
    <property type="entry name" value="Plant_2OG-oxidoreductases"/>
</dbReference>
<dbReference type="Pfam" id="PF03171">
    <property type="entry name" value="2OG-FeII_Oxy"/>
    <property type="match status" value="1"/>
</dbReference>
<dbReference type="GO" id="GO:0016706">
    <property type="term" value="F:2-oxoglutarate-dependent dioxygenase activity"/>
    <property type="evidence" value="ECO:0007669"/>
    <property type="project" value="UniProtKB-ARBA"/>
</dbReference>
<evidence type="ECO:0000256" key="7">
    <source>
        <dbReference type="ARBA" id="ARBA00023242"/>
    </source>
</evidence>
<dbReference type="Proteomes" id="UP001161247">
    <property type="component" value="Chromosome 1"/>
</dbReference>
<dbReference type="GO" id="GO:0005737">
    <property type="term" value="C:cytoplasm"/>
    <property type="evidence" value="ECO:0007669"/>
    <property type="project" value="UniProtKB-SubCell"/>
</dbReference>
<dbReference type="PROSITE" id="PS51471">
    <property type="entry name" value="FE2OG_OXY"/>
    <property type="match status" value="1"/>
</dbReference>
<evidence type="ECO:0000256" key="9">
    <source>
        <dbReference type="RuleBase" id="RU003682"/>
    </source>
</evidence>
<dbReference type="EMBL" id="OX459118">
    <property type="protein sequence ID" value="CAI9091962.1"/>
    <property type="molecule type" value="Genomic_DNA"/>
</dbReference>
<evidence type="ECO:0000313" key="12">
    <source>
        <dbReference type="EMBL" id="CAI9091962.1"/>
    </source>
</evidence>
<evidence type="ECO:0000256" key="3">
    <source>
        <dbReference type="ARBA" id="ARBA00008056"/>
    </source>
</evidence>
<evidence type="ECO:0000313" key="13">
    <source>
        <dbReference type="Proteomes" id="UP001161247"/>
    </source>
</evidence>
<feature type="compositionally biased region" description="Basic and acidic residues" evidence="10">
    <location>
        <begin position="17"/>
        <end position="26"/>
    </location>
</feature>
<name>A0AAV1CAV5_OLDCO</name>
<dbReference type="InterPro" id="IPR026992">
    <property type="entry name" value="DIOX_N"/>
</dbReference>
<gene>
    <name evidence="12" type="ORF">OLC1_LOCUS3755</name>
</gene>
<evidence type="ECO:0000259" key="11">
    <source>
        <dbReference type="PROSITE" id="PS51471"/>
    </source>
</evidence>
<dbReference type="InterPro" id="IPR044861">
    <property type="entry name" value="IPNS-like_FE2OG_OXY"/>
</dbReference>
<dbReference type="GO" id="GO:0009805">
    <property type="term" value="P:coumarin biosynthetic process"/>
    <property type="evidence" value="ECO:0007669"/>
    <property type="project" value="UniProtKB-ARBA"/>
</dbReference>
<dbReference type="GO" id="GO:0046872">
    <property type="term" value="F:metal ion binding"/>
    <property type="evidence" value="ECO:0007669"/>
    <property type="project" value="UniProtKB-KW"/>
</dbReference>
<proteinExistence type="inferred from homology"/>
<dbReference type="SUPFAM" id="SSF51197">
    <property type="entry name" value="Clavaminate synthase-like"/>
    <property type="match status" value="1"/>
</dbReference>
<keyword evidence="4" id="KW-0963">Cytoplasm</keyword>
<dbReference type="GO" id="GO:0002238">
    <property type="term" value="P:response to molecule of fungal origin"/>
    <property type="evidence" value="ECO:0007669"/>
    <property type="project" value="UniProtKB-ARBA"/>
</dbReference>
<evidence type="ECO:0000256" key="8">
    <source>
        <dbReference type="ARBA" id="ARBA00059922"/>
    </source>
</evidence>
<evidence type="ECO:0000256" key="6">
    <source>
        <dbReference type="ARBA" id="ARBA00023004"/>
    </source>
</evidence>